<keyword evidence="3" id="KW-1185">Reference proteome</keyword>
<comment type="caution">
    <text evidence="2">The sequence shown here is derived from an EMBL/GenBank/DDBJ whole genome shotgun (WGS) entry which is preliminary data.</text>
</comment>
<protein>
    <submittedName>
        <fullName evidence="2">DUF2236 domain-containing protein</fullName>
    </submittedName>
</protein>
<dbReference type="PANTHER" id="PTHR36124">
    <property type="match status" value="1"/>
</dbReference>
<name>A0A930YMD4_9ACTN</name>
<evidence type="ECO:0000313" key="2">
    <source>
        <dbReference type="EMBL" id="MBF4765510.1"/>
    </source>
</evidence>
<gene>
    <name evidence="2" type="ORF">ISU07_20465</name>
</gene>
<evidence type="ECO:0000313" key="3">
    <source>
        <dbReference type="Proteomes" id="UP000640489"/>
    </source>
</evidence>
<dbReference type="Proteomes" id="UP000640489">
    <property type="component" value="Unassembled WGS sequence"/>
</dbReference>
<dbReference type="PANTHER" id="PTHR36124:SF1">
    <property type="entry name" value="ER-BOUND OXYGENASE MPAB_MPAB'_RUBBER OXYGENASE CATALYTIC DOMAIN-CONTAINING PROTEIN"/>
    <property type="match status" value="1"/>
</dbReference>
<feature type="domain" description="ER-bound oxygenase mpaB/mpaB'/Rubber oxygenase catalytic" evidence="1">
    <location>
        <begin position="53"/>
        <end position="242"/>
    </location>
</feature>
<proteinExistence type="predicted"/>
<dbReference type="GO" id="GO:0016491">
    <property type="term" value="F:oxidoreductase activity"/>
    <property type="evidence" value="ECO:0007669"/>
    <property type="project" value="InterPro"/>
</dbReference>
<dbReference type="InterPro" id="IPR046366">
    <property type="entry name" value="MPAB"/>
</dbReference>
<dbReference type="InterPro" id="IPR018713">
    <property type="entry name" value="MPAB/Lcp_cat_dom"/>
</dbReference>
<dbReference type="AlphaFoldDB" id="A0A930YMD4"/>
<evidence type="ECO:0000259" key="1">
    <source>
        <dbReference type="Pfam" id="PF09995"/>
    </source>
</evidence>
<dbReference type="Pfam" id="PF09995">
    <property type="entry name" value="MPAB_Lcp_cat"/>
    <property type="match status" value="1"/>
</dbReference>
<accession>A0A930YMD4</accession>
<sequence length="289" mass="33173">MNRRGRFDNLRRIEALDPQADADEILRLTSRHDFPWDYQQGTGIAFLRDYGIPSIAALLDRTGEFERHGVKRYDDTLLIGDEATLDGIDSQRSHAALRRLNRIHGHYDIPEDEFHYVLATTIVGPVEWIRQFGWRELHPHELVAVARITTRFGELMGLKGLPTTYDGYHRLLREYEAEHFAHTPASTRLAEATIRIGRATARYPAGPLTRPIAIALMDEPLRQVLGMPRQPAWFVRALRGALRLRARYLRHLARPRRTPYRHRPATYPGGYTLRDLGPESMLAALEATS</sequence>
<organism evidence="2 3">
    <name type="scientific">Nocardioides islandensis</name>
    <dbReference type="NCBI Taxonomy" id="433663"/>
    <lineage>
        <taxon>Bacteria</taxon>
        <taxon>Bacillati</taxon>
        <taxon>Actinomycetota</taxon>
        <taxon>Actinomycetes</taxon>
        <taxon>Propionibacteriales</taxon>
        <taxon>Nocardioidaceae</taxon>
        <taxon>Nocardioides</taxon>
    </lineage>
</organism>
<reference evidence="2" key="1">
    <citation type="submission" date="2020-11" db="EMBL/GenBank/DDBJ databases">
        <title>Nocardioides sp. nov., isolated from Soil of Cynanchum wilfordii Hemsley rhizosphere.</title>
        <authorList>
            <person name="Lee J.-S."/>
            <person name="Suh M.K."/>
            <person name="Kim J.-S."/>
        </authorList>
    </citation>
    <scope>NUCLEOTIDE SEQUENCE</scope>
    <source>
        <strain evidence="2">KCTC 19275</strain>
    </source>
</reference>
<dbReference type="EMBL" id="JADKPN010000016">
    <property type="protein sequence ID" value="MBF4765510.1"/>
    <property type="molecule type" value="Genomic_DNA"/>
</dbReference>